<accession>A0A6M6E702</accession>
<gene>
    <name evidence="1" type="ORF">FDZ14_34755</name>
</gene>
<dbReference type="RefSeq" id="WP_171779238.1">
    <property type="nucleotide sequence ID" value="NZ_CP045275.1"/>
</dbReference>
<dbReference type="Proteomes" id="UP000501076">
    <property type="component" value="Plasmid pFDU301C"/>
</dbReference>
<reference evidence="1 2" key="1">
    <citation type="submission" date="2019-10" db="EMBL/GenBank/DDBJ databases">
        <title>Complete genome sequences for adaption low water activity.</title>
        <authorList>
            <person name="Zhao L."/>
            <person name="Zhong J."/>
        </authorList>
    </citation>
    <scope>NUCLEOTIDE SEQUENCE [LARGE SCALE GENOMIC DNA]</scope>
    <source>
        <strain evidence="1 2">FDU301</strain>
        <plasmid evidence="2">pfdu301c</plasmid>
    </source>
</reference>
<proteinExistence type="predicted"/>
<geneLocation type="plasmid" evidence="2">
    <name>pfdu301c</name>
</geneLocation>
<dbReference type="EMBL" id="CP045275">
    <property type="protein sequence ID" value="QJX81266.1"/>
    <property type="molecule type" value="Genomic_DNA"/>
</dbReference>
<keyword evidence="1" id="KW-0614">Plasmid</keyword>
<evidence type="ECO:0000313" key="2">
    <source>
        <dbReference type="Proteomes" id="UP000501076"/>
    </source>
</evidence>
<dbReference type="AlphaFoldDB" id="A0A6M6E702"/>
<organism evidence="1 2">
    <name type="scientific">Priestia megaterium</name>
    <name type="common">Bacillus megaterium</name>
    <dbReference type="NCBI Taxonomy" id="1404"/>
    <lineage>
        <taxon>Bacteria</taxon>
        <taxon>Bacillati</taxon>
        <taxon>Bacillota</taxon>
        <taxon>Bacilli</taxon>
        <taxon>Bacillales</taxon>
        <taxon>Bacillaceae</taxon>
        <taxon>Priestia</taxon>
    </lineage>
</organism>
<sequence>MEHIVDILETKKSSLNDENQELLKKLIRKIKSFATTPLNRKHCLRMAPFADSKEITEVVINIIQPYELKLLGDSCFRGYDSIGYHYCIALLACRVALNEVDELEVVTVLEHEVEKKLKEHELVASRGGENYHVMLRIFKCFKKDTDRLNHLMIRLQDHRD</sequence>
<protein>
    <submittedName>
        <fullName evidence="1">Uncharacterized protein</fullName>
    </submittedName>
</protein>
<evidence type="ECO:0000313" key="1">
    <source>
        <dbReference type="EMBL" id="QJX81266.1"/>
    </source>
</evidence>
<name>A0A6M6E702_PRIMG</name>